<dbReference type="PRINTS" id="PR00111">
    <property type="entry name" value="ABHYDROLASE"/>
</dbReference>
<sequence>MSGTAQNGGLKTLFDTSTCTRKGLCPVTRIRKQVEALESHSLYYEVHGTGPQKVAFIMGLNSSCFAWLSQVQHFGRLADYTILVFDNRGVGHSGTPRGPYTTSGMAEDAIVLLDYLGWTEKRDIHVVGISLGGMIAQELATRIPERIVSLTLAVTTPGGPFWTNFPPWKGLVSLAKLTFTADVEQKIPLILDMVYPTKWIDEPAEEDEEGRMNREVQVELYRQRFLHTAPQVFIGSLSQMSAGLTHHVTSQRLKSISEAIPKVLILTGDDDNLVNPSNSILLKSSMPDAELVQWEATGHALHVQRPKRFNQLLERVFKEGRRKAGGQWNGVQTA</sequence>
<accession>A0AAD7J6Q4</accession>
<feature type="domain" description="AB hydrolase-1" evidence="1">
    <location>
        <begin position="46"/>
        <end position="311"/>
    </location>
</feature>
<evidence type="ECO:0000313" key="2">
    <source>
        <dbReference type="EMBL" id="KAJ7756835.1"/>
    </source>
</evidence>
<gene>
    <name evidence="2" type="ORF">DFH07DRAFT_820121</name>
</gene>
<dbReference type="Gene3D" id="3.40.50.1820">
    <property type="entry name" value="alpha/beta hydrolase"/>
    <property type="match status" value="1"/>
</dbReference>
<dbReference type="InterPro" id="IPR029058">
    <property type="entry name" value="AB_hydrolase_fold"/>
</dbReference>
<protein>
    <submittedName>
        <fullName evidence="2">Alpha/beta-hydrolase</fullName>
    </submittedName>
</protein>
<name>A0AAD7J6Q4_9AGAR</name>
<dbReference type="EMBL" id="JARJLG010000060">
    <property type="protein sequence ID" value="KAJ7756835.1"/>
    <property type="molecule type" value="Genomic_DNA"/>
</dbReference>
<dbReference type="AlphaFoldDB" id="A0AAD7J6Q4"/>
<proteinExistence type="predicted"/>
<dbReference type="InterPro" id="IPR050471">
    <property type="entry name" value="AB_hydrolase"/>
</dbReference>
<organism evidence="2 3">
    <name type="scientific">Mycena maculata</name>
    <dbReference type="NCBI Taxonomy" id="230809"/>
    <lineage>
        <taxon>Eukaryota</taxon>
        <taxon>Fungi</taxon>
        <taxon>Dikarya</taxon>
        <taxon>Basidiomycota</taxon>
        <taxon>Agaricomycotina</taxon>
        <taxon>Agaricomycetes</taxon>
        <taxon>Agaricomycetidae</taxon>
        <taxon>Agaricales</taxon>
        <taxon>Marasmiineae</taxon>
        <taxon>Mycenaceae</taxon>
        <taxon>Mycena</taxon>
    </lineage>
</organism>
<dbReference type="Pfam" id="PF12697">
    <property type="entry name" value="Abhydrolase_6"/>
    <property type="match status" value="1"/>
</dbReference>
<dbReference type="PANTHER" id="PTHR43433">
    <property type="entry name" value="HYDROLASE, ALPHA/BETA FOLD FAMILY PROTEIN"/>
    <property type="match status" value="1"/>
</dbReference>
<reference evidence="2" key="1">
    <citation type="submission" date="2023-03" db="EMBL/GenBank/DDBJ databases">
        <title>Massive genome expansion in bonnet fungi (Mycena s.s.) driven by repeated elements and novel gene families across ecological guilds.</title>
        <authorList>
            <consortium name="Lawrence Berkeley National Laboratory"/>
            <person name="Harder C.B."/>
            <person name="Miyauchi S."/>
            <person name="Viragh M."/>
            <person name="Kuo A."/>
            <person name="Thoen E."/>
            <person name="Andreopoulos B."/>
            <person name="Lu D."/>
            <person name="Skrede I."/>
            <person name="Drula E."/>
            <person name="Henrissat B."/>
            <person name="Morin E."/>
            <person name="Kohler A."/>
            <person name="Barry K."/>
            <person name="LaButti K."/>
            <person name="Morin E."/>
            <person name="Salamov A."/>
            <person name="Lipzen A."/>
            <person name="Mereny Z."/>
            <person name="Hegedus B."/>
            <person name="Baldrian P."/>
            <person name="Stursova M."/>
            <person name="Weitz H."/>
            <person name="Taylor A."/>
            <person name="Grigoriev I.V."/>
            <person name="Nagy L.G."/>
            <person name="Martin F."/>
            <person name="Kauserud H."/>
        </authorList>
    </citation>
    <scope>NUCLEOTIDE SEQUENCE</scope>
    <source>
        <strain evidence="2">CBHHK188m</strain>
    </source>
</reference>
<keyword evidence="3" id="KW-1185">Reference proteome</keyword>
<dbReference type="InterPro" id="IPR000073">
    <property type="entry name" value="AB_hydrolase_1"/>
</dbReference>
<evidence type="ECO:0000313" key="3">
    <source>
        <dbReference type="Proteomes" id="UP001215280"/>
    </source>
</evidence>
<evidence type="ECO:0000259" key="1">
    <source>
        <dbReference type="Pfam" id="PF12697"/>
    </source>
</evidence>
<dbReference type="Proteomes" id="UP001215280">
    <property type="component" value="Unassembled WGS sequence"/>
</dbReference>
<comment type="caution">
    <text evidence="2">The sequence shown here is derived from an EMBL/GenBank/DDBJ whole genome shotgun (WGS) entry which is preliminary data.</text>
</comment>
<dbReference type="PANTHER" id="PTHR43433:SF5">
    <property type="entry name" value="AB HYDROLASE-1 DOMAIN-CONTAINING PROTEIN"/>
    <property type="match status" value="1"/>
</dbReference>
<dbReference type="SUPFAM" id="SSF53474">
    <property type="entry name" value="alpha/beta-Hydrolases"/>
    <property type="match status" value="1"/>
</dbReference>